<feature type="domain" description="DUF1858" evidence="1">
    <location>
        <begin position="3"/>
        <end position="56"/>
    </location>
</feature>
<gene>
    <name evidence="2" type="ORF">HNR32_000785</name>
</gene>
<dbReference type="InterPro" id="IPR015077">
    <property type="entry name" value="DUF1858"/>
</dbReference>
<dbReference type="SUPFAM" id="SSF140683">
    <property type="entry name" value="SP0561-like"/>
    <property type="match status" value="1"/>
</dbReference>
<dbReference type="AlphaFoldDB" id="A0A840URN6"/>
<evidence type="ECO:0000313" key="2">
    <source>
        <dbReference type="EMBL" id="MBB5335653.1"/>
    </source>
</evidence>
<sequence length="69" mass="7445">MTITKEMGIMEVVQQYPETVDVFAMSGMGCIGCAAAHFENIEQGAMAHGIDIERLMADLNKVVAAQAQQ</sequence>
<dbReference type="RefSeq" id="WP_183859838.1">
    <property type="nucleotide sequence ID" value="NZ_JACHFH010000007.1"/>
</dbReference>
<dbReference type="PANTHER" id="PTHR39341:SF1">
    <property type="entry name" value="DUF1858 DOMAIN-CONTAINING PROTEIN"/>
    <property type="match status" value="1"/>
</dbReference>
<evidence type="ECO:0000259" key="1">
    <source>
        <dbReference type="Pfam" id="PF08984"/>
    </source>
</evidence>
<reference evidence="2 3" key="1">
    <citation type="submission" date="2020-08" db="EMBL/GenBank/DDBJ databases">
        <title>Genomic Encyclopedia of Type Strains, Phase IV (KMG-IV): sequencing the most valuable type-strain genomes for metagenomic binning, comparative biology and taxonomic classification.</title>
        <authorList>
            <person name="Goeker M."/>
        </authorList>
    </citation>
    <scope>NUCLEOTIDE SEQUENCE [LARGE SCALE GENOMIC DNA]</scope>
    <source>
        <strain evidence="2 3">DSM 24661</strain>
    </source>
</reference>
<evidence type="ECO:0000313" key="3">
    <source>
        <dbReference type="Proteomes" id="UP000559117"/>
    </source>
</evidence>
<comment type="caution">
    <text evidence="2">The sequence shown here is derived from an EMBL/GenBank/DDBJ whole genome shotgun (WGS) entry which is preliminary data.</text>
</comment>
<proteinExistence type="predicted"/>
<protein>
    <submittedName>
        <fullName evidence="2">Hybrid cluster-associated redox disulfide protein</fullName>
    </submittedName>
</protein>
<dbReference type="InterPro" id="IPR023883">
    <property type="entry name" value="CHP03980_redox-disulphide"/>
</dbReference>
<name>A0A840URN6_9FIRM</name>
<dbReference type="NCBIfam" id="TIGR03980">
    <property type="entry name" value="prismane_assoc"/>
    <property type="match status" value="1"/>
</dbReference>
<dbReference type="EMBL" id="JACHFH010000007">
    <property type="protein sequence ID" value="MBB5335653.1"/>
    <property type="molecule type" value="Genomic_DNA"/>
</dbReference>
<dbReference type="PANTHER" id="PTHR39341">
    <property type="entry name" value="BSL7085 PROTEIN"/>
    <property type="match status" value="1"/>
</dbReference>
<keyword evidence="3" id="KW-1185">Reference proteome</keyword>
<dbReference type="InterPro" id="IPR038062">
    <property type="entry name" value="ScdA-like_N_sf"/>
</dbReference>
<dbReference type="Pfam" id="PF08984">
    <property type="entry name" value="DUF1858"/>
    <property type="match status" value="1"/>
</dbReference>
<dbReference type="Gene3D" id="1.10.3910.10">
    <property type="entry name" value="SP0561-like"/>
    <property type="match status" value="1"/>
</dbReference>
<organism evidence="2 3">
    <name type="scientific">Pectinatus brassicae</name>
    <dbReference type="NCBI Taxonomy" id="862415"/>
    <lineage>
        <taxon>Bacteria</taxon>
        <taxon>Bacillati</taxon>
        <taxon>Bacillota</taxon>
        <taxon>Negativicutes</taxon>
        <taxon>Selenomonadales</taxon>
        <taxon>Selenomonadaceae</taxon>
        <taxon>Pectinatus</taxon>
    </lineage>
</organism>
<accession>A0A840URN6</accession>
<dbReference type="Proteomes" id="UP000559117">
    <property type="component" value="Unassembled WGS sequence"/>
</dbReference>